<name>A0ABV1A0K1_9TELE</name>
<keyword evidence="3" id="KW-1185">Reference proteome</keyword>
<dbReference type="EMBL" id="JAHRIP010077833">
    <property type="protein sequence ID" value="MEQ2311950.1"/>
    <property type="molecule type" value="Genomic_DNA"/>
</dbReference>
<protein>
    <submittedName>
        <fullName evidence="2">Uncharacterized protein</fullName>
    </submittedName>
</protein>
<organism evidence="2 3">
    <name type="scientific">Ameca splendens</name>
    <dbReference type="NCBI Taxonomy" id="208324"/>
    <lineage>
        <taxon>Eukaryota</taxon>
        <taxon>Metazoa</taxon>
        <taxon>Chordata</taxon>
        <taxon>Craniata</taxon>
        <taxon>Vertebrata</taxon>
        <taxon>Euteleostomi</taxon>
        <taxon>Actinopterygii</taxon>
        <taxon>Neopterygii</taxon>
        <taxon>Teleostei</taxon>
        <taxon>Neoteleostei</taxon>
        <taxon>Acanthomorphata</taxon>
        <taxon>Ovalentaria</taxon>
        <taxon>Atherinomorphae</taxon>
        <taxon>Cyprinodontiformes</taxon>
        <taxon>Goodeidae</taxon>
        <taxon>Ameca</taxon>
    </lineage>
</organism>
<dbReference type="Proteomes" id="UP001469553">
    <property type="component" value="Unassembled WGS sequence"/>
</dbReference>
<gene>
    <name evidence="2" type="ORF">AMECASPLE_025922</name>
</gene>
<accession>A0ABV1A0K1</accession>
<feature type="chain" id="PRO_5045492733" evidence="1">
    <location>
        <begin position="17"/>
        <end position="125"/>
    </location>
</feature>
<sequence length="125" mass="14148">MFIGGLIVCLNQLTRAVNDRVMKTEKERALLLAGLNLLMNSAGRVCKSEGFRSPGTTRTQIYAMQQTGPASLGETGRQEKVAREQLSLYFRLFFLTGHSEKNTLQLIFDKSSRSFFPSFLLCRFF</sequence>
<comment type="caution">
    <text evidence="2">The sequence shown here is derived from an EMBL/GenBank/DDBJ whole genome shotgun (WGS) entry which is preliminary data.</text>
</comment>
<evidence type="ECO:0000313" key="3">
    <source>
        <dbReference type="Proteomes" id="UP001469553"/>
    </source>
</evidence>
<proteinExistence type="predicted"/>
<feature type="signal peptide" evidence="1">
    <location>
        <begin position="1"/>
        <end position="16"/>
    </location>
</feature>
<reference evidence="2 3" key="1">
    <citation type="submission" date="2021-06" db="EMBL/GenBank/DDBJ databases">
        <authorList>
            <person name="Palmer J.M."/>
        </authorList>
    </citation>
    <scope>NUCLEOTIDE SEQUENCE [LARGE SCALE GENOMIC DNA]</scope>
    <source>
        <strain evidence="2 3">AS_MEX2019</strain>
        <tissue evidence="2">Muscle</tissue>
    </source>
</reference>
<evidence type="ECO:0000313" key="2">
    <source>
        <dbReference type="EMBL" id="MEQ2311950.1"/>
    </source>
</evidence>
<keyword evidence="1" id="KW-0732">Signal</keyword>
<evidence type="ECO:0000256" key="1">
    <source>
        <dbReference type="SAM" id="SignalP"/>
    </source>
</evidence>